<dbReference type="GO" id="GO:0008299">
    <property type="term" value="P:isoprenoid biosynthetic process"/>
    <property type="evidence" value="ECO:0007669"/>
    <property type="project" value="UniProtKB-ARBA"/>
</dbReference>
<evidence type="ECO:0000313" key="8">
    <source>
        <dbReference type="Proteomes" id="UP000194127"/>
    </source>
</evidence>
<keyword evidence="3 6" id="KW-0479">Metal-binding</keyword>
<dbReference type="SFLD" id="SFLDG01020">
    <property type="entry name" value="Terpene_Cyclase_Like_2"/>
    <property type="match status" value="1"/>
</dbReference>
<gene>
    <name evidence="7" type="ORF">POSPLADRAFT_1061514</name>
</gene>
<dbReference type="InterPro" id="IPR034686">
    <property type="entry name" value="Terpene_cyclase-like_2"/>
</dbReference>
<evidence type="ECO:0000256" key="3">
    <source>
        <dbReference type="ARBA" id="ARBA00022723"/>
    </source>
</evidence>
<name>A0A1X6MNM5_9APHY</name>
<keyword evidence="4 6" id="KW-0460">Magnesium</keyword>
<dbReference type="AlphaFoldDB" id="A0A1X6MNM5"/>
<comment type="similarity">
    <text evidence="2 6">Belongs to the terpene synthase family.</text>
</comment>
<comment type="cofactor">
    <cofactor evidence="1 6">
        <name>Mg(2+)</name>
        <dbReference type="ChEBI" id="CHEBI:18420"/>
    </cofactor>
</comment>
<evidence type="ECO:0000256" key="5">
    <source>
        <dbReference type="ARBA" id="ARBA00023239"/>
    </source>
</evidence>
<evidence type="ECO:0000313" key="7">
    <source>
        <dbReference type="EMBL" id="OSX57836.1"/>
    </source>
</evidence>
<keyword evidence="8" id="KW-1185">Reference proteome</keyword>
<dbReference type="InterPro" id="IPR008949">
    <property type="entry name" value="Isoprenoid_synthase_dom_sf"/>
</dbReference>
<dbReference type="SUPFAM" id="SSF48576">
    <property type="entry name" value="Terpenoid synthases"/>
    <property type="match status" value="1"/>
</dbReference>
<keyword evidence="5 6" id="KW-0456">Lyase</keyword>
<dbReference type="Pfam" id="PF19086">
    <property type="entry name" value="Terpene_syn_C_2"/>
    <property type="match status" value="1"/>
</dbReference>
<proteinExistence type="inferred from homology"/>
<dbReference type="Gene3D" id="1.10.600.10">
    <property type="entry name" value="Farnesyl Diphosphate Synthase"/>
    <property type="match status" value="1"/>
</dbReference>
<evidence type="ECO:0000256" key="2">
    <source>
        <dbReference type="ARBA" id="ARBA00006333"/>
    </source>
</evidence>
<dbReference type="STRING" id="670580.A0A1X6MNM5"/>
<dbReference type="OrthoDB" id="2861623at2759"/>
<evidence type="ECO:0000256" key="6">
    <source>
        <dbReference type="RuleBase" id="RU366034"/>
    </source>
</evidence>
<evidence type="ECO:0000256" key="4">
    <source>
        <dbReference type="ARBA" id="ARBA00022842"/>
    </source>
</evidence>
<protein>
    <recommendedName>
        <fullName evidence="6">Terpene synthase</fullName>
        <ecNumber evidence="6">4.2.3.-</ecNumber>
    </recommendedName>
</protein>
<dbReference type="PANTHER" id="PTHR35201:SF4">
    <property type="entry name" value="BETA-PINACENE SYNTHASE-RELATED"/>
    <property type="match status" value="1"/>
</dbReference>
<dbReference type="PANTHER" id="PTHR35201">
    <property type="entry name" value="TERPENE SYNTHASE"/>
    <property type="match status" value="1"/>
</dbReference>
<dbReference type="RefSeq" id="XP_024334630.1">
    <property type="nucleotide sequence ID" value="XM_024481391.1"/>
</dbReference>
<reference evidence="7 8" key="1">
    <citation type="submission" date="2017-04" db="EMBL/GenBank/DDBJ databases">
        <title>Genome Sequence of the Model Brown-Rot Fungus Postia placenta SB12.</title>
        <authorList>
            <consortium name="DOE Joint Genome Institute"/>
            <person name="Gaskell J."/>
            <person name="Kersten P."/>
            <person name="Larrondo L.F."/>
            <person name="Canessa P."/>
            <person name="Martinez D."/>
            <person name="Hibbett D."/>
            <person name="Schmoll M."/>
            <person name="Kubicek C.P."/>
            <person name="Martinez A.T."/>
            <person name="Yadav J."/>
            <person name="Master E."/>
            <person name="Magnuson J.K."/>
            <person name="James T."/>
            <person name="Yaver D."/>
            <person name="Berka R."/>
            <person name="Labutti K."/>
            <person name="Lipzen A."/>
            <person name="Aerts A."/>
            <person name="Barry K."/>
            <person name="Henrissat B."/>
            <person name="Blanchette R."/>
            <person name="Grigoriev I."/>
            <person name="Cullen D."/>
        </authorList>
    </citation>
    <scope>NUCLEOTIDE SEQUENCE [LARGE SCALE GENOMIC DNA]</scope>
    <source>
        <strain evidence="7 8">MAD-698-R-SB12</strain>
    </source>
</reference>
<dbReference type="Proteomes" id="UP000194127">
    <property type="component" value="Unassembled WGS sequence"/>
</dbReference>
<evidence type="ECO:0000256" key="1">
    <source>
        <dbReference type="ARBA" id="ARBA00001946"/>
    </source>
</evidence>
<dbReference type="GO" id="GO:0046872">
    <property type="term" value="F:metal ion binding"/>
    <property type="evidence" value="ECO:0007669"/>
    <property type="project" value="UniProtKB-KW"/>
</dbReference>
<sequence>MLNTPQQYVLPDLLPLIPFKGSFNPHYLEAATASAAWAESYKVVPERKRTAFLQSGSELLCAHAYPYASLEQLRTCCDFVHILFAVDEISDEQTGKDAYATGRVFLDALRYAEWNDGSAIAKMTKEFRERIMKVDVPACHNRLFKHCESYVNAFSVEAELRERDEILDIDSYIRLRRENSAVRCCFGLFGYVLGIDLPDSIFEHPVFMRMHLAAVDMVCWSNDLYSYKMEQLSGLTGNNVLTVLMEQNHWTLQQASDHVGVHFKTLLDSFLSDKAQLPSWGPELDHAVSQFVMAMESWAVGNCEWSFATLRYFGPEREEVKKTRVVRLRPKLLEDIA</sequence>
<dbReference type="EC" id="4.2.3.-" evidence="6"/>
<accession>A0A1X6MNM5</accession>
<dbReference type="SFLD" id="SFLDS00005">
    <property type="entry name" value="Isoprenoid_Synthase_Type_I"/>
    <property type="match status" value="1"/>
</dbReference>
<organism evidence="7 8">
    <name type="scientific">Postia placenta MAD-698-R-SB12</name>
    <dbReference type="NCBI Taxonomy" id="670580"/>
    <lineage>
        <taxon>Eukaryota</taxon>
        <taxon>Fungi</taxon>
        <taxon>Dikarya</taxon>
        <taxon>Basidiomycota</taxon>
        <taxon>Agaricomycotina</taxon>
        <taxon>Agaricomycetes</taxon>
        <taxon>Polyporales</taxon>
        <taxon>Adustoporiaceae</taxon>
        <taxon>Rhodonia</taxon>
    </lineage>
</organism>
<dbReference type="GeneID" id="36326341"/>
<dbReference type="GO" id="GO:0010333">
    <property type="term" value="F:terpene synthase activity"/>
    <property type="evidence" value="ECO:0007669"/>
    <property type="project" value="InterPro"/>
</dbReference>
<dbReference type="EMBL" id="KZ110607">
    <property type="protein sequence ID" value="OSX57836.1"/>
    <property type="molecule type" value="Genomic_DNA"/>
</dbReference>